<comment type="similarity">
    <text evidence="6">Belongs to the ABC-2 integral membrane protein family.</text>
</comment>
<dbReference type="PIRSF" id="PIRSF006648">
    <property type="entry name" value="DrrB"/>
    <property type="match status" value="1"/>
</dbReference>
<keyword evidence="3 6" id="KW-1133">Transmembrane helix</keyword>
<keyword evidence="9" id="KW-1185">Reference proteome</keyword>
<dbReference type="PROSITE" id="PS51012">
    <property type="entry name" value="ABC_TM2"/>
    <property type="match status" value="1"/>
</dbReference>
<dbReference type="EMBL" id="BAABCQ010000101">
    <property type="protein sequence ID" value="GAA3993561.1"/>
    <property type="molecule type" value="Genomic_DNA"/>
</dbReference>
<feature type="transmembrane region" description="Helical" evidence="6">
    <location>
        <begin position="162"/>
        <end position="183"/>
    </location>
</feature>
<organism evidence="8 9">
    <name type="scientific">Streptomyces marokkonensis</name>
    <dbReference type="NCBI Taxonomy" id="324855"/>
    <lineage>
        <taxon>Bacteria</taxon>
        <taxon>Bacillati</taxon>
        <taxon>Actinomycetota</taxon>
        <taxon>Actinomycetes</taxon>
        <taxon>Kitasatosporales</taxon>
        <taxon>Streptomycetaceae</taxon>
        <taxon>Streptomyces</taxon>
    </lineage>
</organism>
<comment type="subcellular location">
    <subcellularLocation>
        <location evidence="6">Cell membrane</location>
        <topology evidence="6">Multi-pass membrane protein</topology>
    </subcellularLocation>
    <subcellularLocation>
        <location evidence="1">Membrane</location>
        <topology evidence="1">Multi-pass membrane protein</topology>
    </subcellularLocation>
</comment>
<feature type="transmembrane region" description="Helical" evidence="6">
    <location>
        <begin position="127"/>
        <end position="150"/>
    </location>
</feature>
<protein>
    <recommendedName>
        <fullName evidence="6">Transport permease protein</fullName>
    </recommendedName>
</protein>
<dbReference type="InterPro" id="IPR047817">
    <property type="entry name" value="ABC2_TM_bact-type"/>
</dbReference>
<keyword evidence="5" id="KW-0046">Antibiotic resistance</keyword>
<dbReference type="InterPro" id="IPR000412">
    <property type="entry name" value="ABC_2_transport"/>
</dbReference>
<reference evidence="9" key="1">
    <citation type="journal article" date="2019" name="Int. J. Syst. Evol. Microbiol.">
        <title>The Global Catalogue of Microorganisms (GCM) 10K type strain sequencing project: providing services to taxonomists for standard genome sequencing and annotation.</title>
        <authorList>
            <consortium name="The Broad Institute Genomics Platform"/>
            <consortium name="The Broad Institute Genome Sequencing Center for Infectious Disease"/>
            <person name="Wu L."/>
            <person name="Ma J."/>
        </authorList>
    </citation>
    <scope>NUCLEOTIDE SEQUENCE [LARGE SCALE GENOMIC DNA]</scope>
    <source>
        <strain evidence="9">JCM 17027</strain>
    </source>
</reference>
<evidence type="ECO:0000256" key="5">
    <source>
        <dbReference type="ARBA" id="ARBA00023251"/>
    </source>
</evidence>
<feature type="transmembrane region" description="Helical" evidence="6">
    <location>
        <begin position="77"/>
        <end position="99"/>
    </location>
</feature>
<evidence type="ECO:0000256" key="2">
    <source>
        <dbReference type="ARBA" id="ARBA00022692"/>
    </source>
</evidence>
<dbReference type="RefSeq" id="WP_345595124.1">
    <property type="nucleotide sequence ID" value="NZ_BAABCQ010000101.1"/>
</dbReference>
<evidence type="ECO:0000256" key="3">
    <source>
        <dbReference type="ARBA" id="ARBA00022989"/>
    </source>
</evidence>
<feature type="transmembrane region" description="Helical" evidence="6">
    <location>
        <begin position="36"/>
        <end position="57"/>
    </location>
</feature>
<evidence type="ECO:0000259" key="7">
    <source>
        <dbReference type="PROSITE" id="PS51012"/>
    </source>
</evidence>
<keyword evidence="6" id="KW-0813">Transport</keyword>
<evidence type="ECO:0000313" key="9">
    <source>
        <dbReference type="Proteomes" id="UP001500034"/>
    </source>
</evidence>
<accession>A0ABP7R7N8</accession>
<dbReference type="Pfam" id="PF01061">
    <property type="entry name" value="ABC2_membrane"/>
    <property type="match status" value="1"/>
</dbReference>
<evidence type="ECO:0000313" key="8">
    <source>
        <dbReference type="EMBL" id="GAA3993561.1"/>
    </source>
</evidence>
<comment type="caution">
    <text evidence="8">The sequence shown here is derived from an EMBL/GenBank/DDBJ whole genome shotgun (WGS) entry which is preliminary data.</text>
</comment>
<dbReference type="InterPro" id="IPR013525">
    <property type="entry name" value="ABC2_TM"/>
</dbReference>
<evidence type="ECO:0000256" key="4">
    <source>
        <dbReference type="ARBA" id="ARBA00023136"/>
    </source>
</evidence>
<keyword evidence="6" id="KW-1003">Cell membrane</keyword>
<keyword evidence="2 6" id="KW-0812">Transmembrane</keyword>
<sequence>MSAPSLTRAPLARATVLRTLTAMMAREIRVLRKSMVSTFVGVLIQPVMFVFVFAYVMPEIGSGIMAGGGSGTTFSTVLLPGLVGSSVVMQAIQAVTYPLMMELNWQKSITDRALAPIPIPLLGVQKILAAALQGLIGGLMVFPAVLFIHAPGQAPHVYVDNWPVLVLVLLASAVLAAAGGLLLGTVMNPQRVQVVFALVLLPMTMLGCVYYPWAALEDVRWLQIASLGNPLVYVSEGLRSTLTPDLPHMPLWAFLLALLGGTVLLTWAATRTFTRRVLT</sequence>
<evidence type="ECO:0000256" key="1">
    <source>
        <dbReference type="ARBA" id="ARBA00004141"/>
    </source>
</evidence>
<feature type="transmembrane region" description="Helical" evidence="6">
    <location>
        <begin position="195"/>
        <end position="213"/>
    </location>
</feature>
<dbReference type="Proteomes" id="UP001500034">
    <property type="component" value="Unassembled WGS sequence"/>
</dbReference>
<dbReference type="PANTHER" id="PTHR43332:SF2">
    <property type="entry name" value="INNER MEMBRANE TRANSPORT PERMEASE YADH"/>
    <property type="match status" value="1"/>
</dbReference>
<evidence type="ECO:0000256" key="6">
    <source>
        <dbReference type="RuleBase" id="RU361157"/>
    </source>
</evidence>
<proteinExistence type="inferred from homology"/>
<feature type="domain" description="ABC transmembrane type-2" evidence="7">
    <location>
        <begin position="37"/>
        <end position="276"/>
    </location>
</feature>
<feature type="transmembrane region" description="Helical" evidence="6">
    <location>
        <begin position="251"/>
        <end position="270"/>
    </location>
</feature>
<dbReference type="PANTHER" id="PTHR43332">
    <property type="entry name" value="INNER MEMBRANE TRANSPORT PERMEASE YADH-RELATED"/>
    <property type="match status" value="1"/>
</dbReference>
<gene>
    <name evidence="8" type="ORF">GCM10022384_46500</name>
</gene>
<name>A0ABP7R7N8_9ACTN</name>
<dbReference type="InterPro" id="IPR052522">
    <property type="entry name" value="ABC-2_transport_permease"/>
</dbReference>
<keyword evidence="4 6" id="KW-0472">Membrane</keyword>